<evidence type="ECO:0000256" key="1">
    <source>
        <dbReference type="ARBA" id="ARBA00001946"/>
    </source>
</evidence>
<organism evidence="12 13">
    <name type="scientific">Aquibaculum arenosum</name>
    <dbReference type="NCBI Taxonomy" id="3032591"/>
    <lineage>
        <taxon>Bacteria</taxon>
        <taxon>Pseudomonadati</taxon>
        <taxon>Pseudomonadota</taxon>
        <taxon>Alphaproteobacteria</taxon>
        <taxon>Rhodospirillales</taxon>
        <taxon>Rhodovibrionaceae</taxon>
        <taxon>Aquibaculum</taxon>
    </lineage>
</organism>
<evidence type="ECO:0000256" key="9">
    <source>
        <dbReference type="ARBA" id="ARBA00022884"/>
    </source>
</evidence>
<dbReference type="PROSITE" id="PS50126">
    <property type="entry name" value="S1"/>
    <property type="match status" value="1"/>
</dbReference>
<dbReference type="PANTHER" id="PTHR30001">
    <property type="entry name" value="RIBONUCLEASE"/>
    <property type="match status" value="1"/>
</dbReference>
<keyword evidence="7" id="KW-0378">Hydrolase</keyword>
<feature type="domain" description="S1 motif" evidence="11">
    <location>
        <begin position="40"/>
        <end position="105"/>
    </location>
</feature>
<evidence type="ECO:0000256" key="7">
    <source>
        <dbReference type="ARBA" id="ARBA00022801"/>
    </source>
</evidence>
<keyword evidence="9" id="KW-0694">RNA-binding</keyword>
<keyword evidence="6" id="KW-0255">Endonuclease</keyword>
<comment type="cofactor">
    <cofactor evidence="1">
        <name>Mg(2+)</name>
        <dbReference type="ChEBI" id="CHEBI:18420"/>
    </cofactor>
</comment>
<dbReference type="Gene3D" id="2.40.50.140">
    <property type="entry name" value="Nucleic acid-binding proteins"/>
    <property type="match status" value="1"/>
</dbReference>
<dbReference type="InterPro" id="IPR003029">
    <property type="entry name" value="S1_domain"/>
</dbReference>
<keyword evidence="10" id="KW-0472">Membrane</keyword>
<keyword evidence="5" id="KW-0479">Metal-binding</keyword>
<keyword evidence="3" id="KW-0997">Cell inner membrane</keyword>
<evidence type="ECO:0000313" key="12">
    <source>
        <dbReference type="EMBL" id="MDF2096742.1"/>
    </source>
</evidence>
<evidence type="ECO:0000256" key="4">
    <source>
        <dbReference type="ARBA" id="ARBA00022722"/>
    </source>
</evidence>
<keyword evidence="13" id="KW-1185">Reference proteome</keyword>
<dbReference type="RefSeq" id="WP_275823494.1">
    <property type="nucleotide sequence ID" value="NZ_JARHUD010000007.1"/>
</dbReference>
<evidence type="ECO:0000256" key="6">
    <source>
        <dbReference type="ARBA" id="ARBA00022759"/>
    </source>
</evidence>
<evidence type="ECO:0000256" key="8">
    <source>
        <dbReference type="ARBA" id="ARBA00022842"/>
    </source>
</evidence>
<name>A0ABT5YPD0_9PROT</name>
<keyword evidence="4" id="KW-0540">Nuclease</keyword>
<accession>A0ABT5YPD0</accession>
<comment type="caution">
    <text evidence="12">The sequence shown here is derived from an EMBL/GenBank/DDBJ whole genome shotgun (WGS) entry which is preliminary data.</text>
</comment>
<dbReference type="Proteomes" id="UP001215503">
    <property type="component" value="Unassembled WGS sequence"/>
</dbReference>
<gene>
    <name evidence="12" type="ORF">P2G67_12215</name>
</gene>
<sequence>MSGRLLISSLPGETRVFRFDARERLLWLRVQRADRPGAAGDLLLGRVQALDAGLNAAFVDIGLERPGLLPLGRSKRRPTEGEALRVRITRAPSDDKGARLAFAVAAGAEGAEQDAARKPPCLLRAGDDPLELLRSDEQPPDEVIFDDLESFTAAQGALRDRPELRDRLILDRQGSSFGNALEAEVEALVQPLVPLPGGGNLLIEPVRTLTAIDVNAGAHGGQGARRSVEVNREAAREIAHQLRLRDLSGRVLIDFLEMPGREERQRLAEFLRKALEGDPEPVQLFPPRGQLFELTRRRSRPPLHELLGRRCGLGGGGWARDPVAVAYELLRRVRALPPTARPRLHVAPAVEAALRGPAAPARAAIETRRGRALACDIKPGRAVELAEIVIE</sequence>
<keyword evidence="8" id="KW-0460">Magnesium</keyword>
<dbReference type="InterPro" id="IPR012340">
    <property type="entry name" value="NA-bd_OB-fold"/>
</dbReference>
<dbReference type="PANTHER" id="PTHR30001:SF1">
    <property type="entry name" value="RIBONUCLEASE E_G-LIKE PROTEIN, CHLOROPLASTIC"/>
    <property type="match status" value="1"/>
</dbReference>
<evidence type="ECO:0000256" key="2">
    <source>
        <dbReference type="ARBA" id="ARBA00022475"/>
    </source>
</evidence>
<dbReference type="InterPro" id="IPR019307">
    <property type="entry name" value="RNA-bd_AU-1/RNase_E/G"/>
</dbReference>
<evidence type="ECO:0000259" key="11">
    <source>
        <dbReference type="PROSITE" id="PS50126"/>
    </source>
</evidence>
<evidence type="ECO:0000313" key="13">
    <source>
        <dbReference type="Proteomes" id="UP001215503"/>
    </source>
</evidence>
<keyword evidence="2" id="KW-1003">Cell membrane</keyword>
<evidence type="ECO:0000256" key="10">
    <source>
        <dbReference type="ARBA" id="ARBA00023136"/>
    </source>
</evidence>
<evidence type="ECO:0000256" key="3">
    <source>
        <dbReference type="ARBA" id="ARBA00022519"/>
    </source>
</evidence>
<dbReference type="SUPFAM" id="SSF50249">
    <property type="entry name" value="Nucleic acid-binding proteins"/>
    <property type="match status" value="1"/>
</dbReference>
<dbReference type="Pfam" id="PF10150">
    <property type="entry name" value="RNase_E_G"/>
    <property type="match status" value="1"/>
</dbReference>
<dbReference type="EMBL" id="JARHUD010000007">
    <property type="protein sequence ID" value="MDF2096742.1"/>
    <property type="molecule type" value="Genomic_DNA"/>
</dbReference>
<reference evidence="12 13" key="1">
    <citation type="submission" date="2023-03" db="EMBL/GenBank/DDBJ databases">
        <title>Fodinicurvata sp. CAU 1616 isolated from sea sendiment.</title>
        <authorList>
            <person name="Kim W."/>
        </authorList>
    </citation>
    <scope>NUCLEOTIDE SEQUENCE [LARGE SCALE GENOMIC DNA]</scope>
    <source>
        <strain evidence="12 13">CAU 1616</strain>
    </source>
</reference>
<proteinExistence type="predicted"/>
<dbReference type="InterPro" id="IPR004659">
    <property type="entry name" value="RNase_E/G"/>
</dbReference>
<evidence type="ECO:0000256" key="5">
    <source>
        <dbReference type="ARBA" id="ARBA00022723"/>
    </source>
</evidence>
<protein>
    <submittedName>
        <fullName evidence="12">Ribonuclease E/G</fullName>
    </submittedName>
</protein>